<evidence type="ECO:0000256" key="4">
    <source>
        <dbReference type="ARBA" id="ARBA00023136"/>
    </source>
</evidence>
<dbReference type="Pfam" id="PF01490">
    <property type="entry name" value="Aa_trans"/>
    <property type="match status" value="1"/>
</dbReference>
<evidence type="ECO:0000256" key="5">
    <source>
        <dbReference type="SAM" id="Phobius"/>
    </source>
</evidence>
<sequence length="132" mass="15076">MLPLIIPKRVNSLRYFSSVGVLCIFYFIVCIIIHAVTHGMRDKTRQNSIVYVRADNDALQGLGIFMFSFMCQLNAFEIYHEMRTKSVFNFTLYAAFSMTCCATLYILAGYFGYADFGSKVKDSILALYDPLN</sequence>
<accession>A0A0A9W3V2</accession>
<proteinExistence type="predicted"/>
<dbReference type="GO" id="GO:0015179">
    <property type="term" value="F:L-amino acid transmembrane transporter activity"/>
    <property type="evidence" value="ECO:0007669"/>
    <property type="project" value="TreeGrafter"/>
</dbReference>
<evidence type="ECO:0000256" key="2">
    <source>
        <dbReference type="ARBA" id="ARBA00022692"/>
    </source>
</evidence>
<dbReference type="GO" id="GO:0016020">
    <property type="term" value="C:membrane"/>
    <property type="evidence" value="ECO:0007669"/>
    <property type="project" value="UniProtKB-SubCell"/>
</dbReference>
<dbReference type="EMBL" id="GBHO01044054">
    <property type="protein sequence ID" value="JAF99549.1"/>
    <property type="molecule type" value="Transcribed_RNA"/>
</dbReference>
<dbReference type="AlphaFoldDB" id="A0A0A9W3V2"/>
<protein>
    <recommendedName>
        <fullName evidence="6">Amino acid transporter transmembrane domain-containing protein</fullName>
    </recommendedName>
</protein>
<dbReference type="PANTHER" id="PTHR22950">
    <property type="entry name" value="AMINO ACID TRANSPORTER"/>
    <property type="match status" value="1"/>
</dbReference>
<name>A0A0A9W3V2_LYGHE</name>
<dbReference type="GO" id="GO:0005737">
    <property type="term" value="C:cytoplasm"/>
    <property type="evidence" value="ECO:0007669"/>
    <property type="project" value="TreeGrafter"/>
</dbReference>
<reference evidence="7" key="1">
    <citation type="journal article" date="2014" name="PLoS ONE">
        <title>Transcriptome-Based Identification of ABC Transporters in the Western Tarnished Plant Bug Lygus hesperus.</title>
        <authorList>
            <person name="Hull J.J."/>
            <person name="Chaney K."/>
            <person name="Geib S.M."/>
            <person name="Fabrick J.A."/>
            <person name="Brent C.S."/>
            <person name="Walsh D."/>
            <person name="Lavine L.C."/>
        </authorList>
    </citation>
    <scope>NUCLEOTIDE SEQUENCE</scope>
</reference>
<feature type="transmembrane region" description="Helical" evidence="5">
    <location>
        <begin position="58"/>
        <end position="79"/>
    </location>
</feature>
<feature type="transmembrane region" description="Helical" evidence="5">
    <location>
        <begin position="15"/>
        <end position="37"/>
    </location>
</feature>
<evidence type="ECO:0000256" key="1">
    <source>
        <dbReference type="ARBA" id="ARBA00004141"/>
    </source>
</evidence>
<reference evidence="7" key="2">
    <citation type="submission" date="2014-07" db="EMBL/GenBank/DDBJ databases">
        <authorList>
            <person name="Hull J."/>
        </authorList>
    </citation>
    <scope>NUCLEOTIDE SEQUENCE</scope>
</reference>
<dbReference type="PANTHER" id="PTHR22950:SF702">
    <property type="entry name" value="AMINO ACID TRANSPORTER PROTEIN"/>
    <property type="match status" value="1"/>
</dbReference>
<feature type="domain" description="Amino acid transporter transmembrane" evidence="6">
    <location>
        <begin position="2"/>
        <end position="130"/>
    </location>
</feature>
<keyword evidence="3 5" id="KW-1133">Transmembrane helix</keyword>
<comment type="subcellular location">
    <subcellularLocation>
        <location evidence="1">Membrane</location>
        <topology evidence="1">Multi-pass membrane protein</topology>
    </subcellularLocation>
</comment>
<keyword evidence="2 5" id="KW-0812">Transmembrane</keyword>
<feature type="transmembrane region" description="Helical" evidence="5">
    <location>
        <begin position="91"/>
        <end position="113"/>
    </location>
</feature>
<dbReference type="InterPro" id="IPR013057">
    <property type="entry name" value="AA_transpt_TM"/>
</dbReference>
<organism evidence="7">
    <name type="scientific">Lygus hesperus</name>
    <name type="common">Western plant bug</name>
    <dbReference type="NCBI Taxonomy" id="30085"/>
    <lineage>
        <taxon>Eukaryota</taxon>
        <taxon>Metazoa</taxon>
        <taxon>Ecdysozoa</taxon>
        <taxon>Arthropoda</taxon>
        <taxon>Hexapoda</taxon>
        <taxon>Insecta</taxon>
        <taxon>Pterygota</taxon>
        <taxon>Neoptera</taxon>
        <taxon>Paraneoptera</taxon>
        <taxon>Hemiptera</taxon>
        <taxon>Heteroptera</taxon>
        <taxon>Panheteroptera</taxon>
        <taxon>Cimicomorpha</taxon>
        <taxon>Miridae</taxon>
        <taxon>Mirini</taxon>
        <taxon>Lygus</taxon>
    </lineage>
</organism>
<keyword evidence="4 5" id="KW-0472">Membrane</keyword>
<evidence type="ECO:0000259" key="6">
    <source>
        <dbReference type="Pfam" id="PF01490"/>
    </source>
</evidence>
<evidence type="ECO:0000256" key="3">
    <source>
        <dbReference type="ARBA" id="ARBA00022989"/>
    </source>
</evidence>
<evidence type="ECO:0000313" key="7">
    <source>
        <dbReference type="EMBL" id="JAF99549.1"/>
    </source>
</evidence>
<gene>
    <name evidence="7" type="ORF">CM83_6629</name>
</gene>